<dbReference type="GO" id="GO:0071011">
    <property type="term" value="C:precatalytic spliceosome"/>
    <property type="evidence" value="ECO:0007669"/>
    <property type="project" value="TreeGrafter"/>
</dbReference>
<keyword evidence="3" id="KW-0863">Zinc-finger</keyword>
<dbReference type="PANTHER" id="PTHR13173:SF10">
    <property type="entry name" value="WW DOMAIN-BINDING PROTEIN 4"/>
    <property type="match status" value="1"/>
</dbReference>
<dbReference type="InterPro" id="IPR036236">
    <property type="entry name" value="Znf_C2H2_sf"/>
</dbReference>
<evidence type="ECO:0000256" key="5">
    <source>
        <dbReference type="ARBA" id="ARBA00023242"/>
    </source>
</evidence>
<dbReference type="SUPFAM" id="SSF51045">
    <property type="entry name" value="WW domain"/>
    <property type="match status" value="1"/>
</dbReference>
<dbReference type="InterPro" id="IPR036020">
    <property type="entry name" value="WW_dom_sf"/>
</dbReference>
<sequence>RSEYWKSQKKKFCEYCKCWITDNKPSVDFHEKGKRHQENVKKKIDDIKKKSIKDAQLAREAQDDFKQMEQAAFEAFKKDLAENPELAAQYGYKLKSPEEKEAEQKQKKEEEEKKRLEELEKNKPHDWHEAMSPQGYPYYWNIHTNESVWVAPERYLSIAEQEAKEKESQIKAEERIVEEEESKDDGPEMGVAVGPIQRVKPSPYGRWQTVQDDPDLQLPWQPELPSEPELPPEPLSVEDIPLPEPPKVIEEKPPKEKQSGRFKEKRVKTLASDNDSEPQNVTFKKRKIASGARNVRRRGSDED</sequence>
<keyword evidence="4" id="KW-0862">Zinc</keyword>
<dbReference type="GO" id="GO:0000398">
    <property type="term" value="P:mRNA splicing, via spliceosome"/>
    <property type="evidence" value="ECO:0007669"/>
    <property type="project" value="InterPro"/>
</dbReference>
<dbReference type="GO" id="GO:0003723">
    <property type="term" value="F:RNA binding"/>
    <property type="evidence" value="ECO:0007669"/>
    <property type="project" value="TreeGrafter"/>
</dbReference>
<keyword evidence="5" id="KW-0539">Nucleus</keyword>
<evidence type="ECO:0008006" key="11">
    <source>
        <dbReference type="Google" id="ProtNLM"/>
    </source>
</evidence>
<feature type="compositionally biased region" description="Polar residues" evidence="6">
    <location>
        <begin position="271"/>
        <end position="282"/>
    </location>
</feature>
<proteinExistence type="predicted"/>
<dbReference type="SMART" id="SM00456">
    <property type="entry name" value="WW"/>
    <property type="match status" value="1"/>
</dbReference>
<evidence type="ECO:0000256" key="6">
    <source>
        <dbReference type="SAM" id="MobiDB-lite"/>
    </source>
</evidence>
<keyword evidence="10" id="KW-1185">Reference proteome</keyword>
<keyword evidence="2" id="KW-0479">Metal-binding</keyword>
<evidence type="ECO:0000259" key="8">
    <source>
        <dbReference type="PROSITE" id="PS50171"/>
    </source>
</evidence>
<dbReference type="AlphaFoldDB" id="A0AA89BXI7"/>
<evidence type="ECO:0000256" key="3">
    <source>
        <dbReference type="ARBA" id="ARBA00022771"/>
    </source>
</evidence>
<feature type="domain" description="WW" evidence="7">
    <location>
        <begin position="121"/>
        <end position="154"/>
    </location>
</feature>
<dbReference type="InterPro" id="IPR013085">
    <property type="entry name" value="U1-CZ_Znf_C2H2"/>
</dbReference>
<accession>A0AA89BXI7</accession>
<dbReference type="SUPFAM" id="SSF57667">
    <property type="entry name" value="beta-beta-alpha zinc fingers"/>
    <property type="match status" value="1"/>
</dbReference>
<evidence type="ECO:0000256" key="1">
    <source>
        <dbReference type="ARBA" id="ARBA00004123"/>
    </source>
</evidence>
<dbReference type="SMART" id="SM00451">
    <property type="entry name" value="ZnF_U1"/>
    <property type="match status" value="1"/>
</dbReference>
<evidence type="ECO:0000313" key="10">
    <source>
        <dbReference type="Proteomes" id="UP001186944"/>
    </source>
</evidence>
<dbReference type="Pfam" id="PF06220">
    <property type="entry name" value="zf-U1"/>
    <property type="match status" value="1"/>
</dbReference>
<dbReference type="InterPro" id="IPR001202">
    <property type="entry name" value="WW_dom"/>
</dbReference>
<dbReference type="Pfam" id="PF00397">
    <property type="entry name" value="WW"/>
    <property type="match status" value="1"/>
</dbReference>
<dbReference type="PANTHER" id="PTHR13173">
    <property type="entry name" value="WW DOMAIN BINDING PROTEIN 4"/>
    <property type="match status" value="1"/>
</dbReference>
<feature type="compositionally biased region" description="Basic and acidic residues" evidence="6">
    <location>
        <begin position="247"/>
        <end position="262"/>
    </location>
</feature>
<dbReference type="PROSITE" id="PS50020">
    <property type="entry name" value="WW_DOMAIN_2"/>
    <property type="match status" value="1"/>
</dbReference>
<feature type="domain" description="Matrin-type" evidence="8">
    <location>
        <begin position="11"/>
        <end position="42"/>
    </location>
</feature>
<dbReference type="GO" id="GO:0008270">
    <property type="term" value="F:zinc ion binding"/>
    <property type="evidence" value="ECO:0007669"/>
    <property type="project" value="UniProtKB-KW"/>
</dbReference>
<protein>
    <recommendedName>
        <fullName evidence="11">WW domain-binding protein 4</fullName>
    </recommendedName>
</protein>
<evidence type="ECO:0000256" key="4">
    <source>
        <dbReference type="ARBA" id="ARBA00022833"/>
    </source>
</evidence>
<dbReference type="EMBL" id="VSWD01000006">
    <property type="protein sequence ID" value="KAK3100234.1"/>
    <property type="molecule type" value="Genomic_DNA"/>
</dbReference>
<feature type="compositionally biased region" description="Basic and acidic residues" evidence="6">
    <location>
        <begin position="162"/>
        <end position="175"/>
    </location>
</feature>
<comment type="caution">
    <text evidence="9">The sequence shown here is derived from an EMBL/GenBank/DDBJ whole genome shotgun (WGS) entry which is preliminary data.</text>
</comment>
<feature type="region of interest" description="Disordered" evidence="6">
    <location>
        <begin position="162"/>
        <end position="303"/>
    </location>
</feature>
<feature type="region of interest" description="Disordered" evidence="6">
    <location>
        <begin position="88"/>
        <end position="135"/>
    </location>
</feature>
<dbReference type="Gene3D" id="2.20.70.10">
    <property type="match status" value="1"/>
</dbReference>
<reference evidence="9" key="1">
    <citation type="submission" date="2019-08" db="EMBL/GenBank/DDBJ databases">
        <title>The improved chromosome-level genome for the pearl oyster Pinctada fucata martensii using PacBio sequencing and Hi-C.</title>
        <authorList>
            <person name="Zheng Z."/>
        </authorList>
    </citation>
    <scope>NUCLEOTIDE SEQUENCE</scope>
    <source>
        <strain evidence="9">ZZ-2019</strain>
        <tissue evidence="9">Adductor muscle</tissue>
    </source>
</reference>
<dbReference type="PROSITE" id="PS50171">
    <property type="entry name" value="ZF_MATRIN"/>
    <property type="match status" value="1"/>
</dbReference>
<dbReference type="InterPro" id="IPR000690">
    <property type="entry name" value="Matrin/U1-C_Znf_C2H2"/>
</dbReference>
<feature type="compositionally biased region" description="Basic and acidic residues" evidence="6">
    <location>
        <begin position="95"/>
        <end position="129"/>
    </location>
</feature>
<dbReference type="CDD" id="cd00201">
    <property type="entry name" value="WW"/>
    <property type="match status" value="1"/>
</dbReference>
<evidence type="ECO:0000313" key="9">
    <source>
        <dbReference type="EMBL" id="KAK3100234.1"/>
    </source>
</evidence>
<feature type="non-terminal residue" evidence="9">
    <location>
        <position position="1"/>
    </location>
</feature>
<name>A0AA89BXI7_PINIB</name>
<dbReference type="Gene3D" id="3.30.160.60">
    <property type="entry name" value="Classic Zinc Finger"/>
    <property type="match status" value="1"/>
</dbReference>
<evidence type="ECO:0000256" key="2">
    <source>
        <dbReference type="ARBA" id="ARBA00022723"/>
    </source>
</evidence>
<evidence type="ECO:0000259" key="7">
    <source>
        <dbReference type="PROSITE" id="PS50020"/>
    </source>
</evidence>
<dbReference type="InterPro" id="IPR003604">
    <property type="entry name" value="Matrin/U1-like-C_Znf_C2H2"/>
</dbReference>
<dbReference type="InterPro" id="IPR040023">
    <property type="entry name" value="WBP4"/>
</dbReference>
<dbReference type="Proteomes" id="UP001186944">
    <property type="component" value="Unassembled WGS sequence"/>
</dbReference>
<organism evidence="9 10">
    <name type="scientific">Pinctada imbricata</name>
    <name type="common">Atlantic pearl-oyster</name>
    <name type="synonym">Pinctada martensii</name>
    <dbReference type="NCBI Taxonomy" id="66713"/>
    <lineage>
        <taxon>Eukaryota</taxon>
        <taxon>Metazoa</taxon>
        <taxon>Spiralia</taxon>
        <taxon>Lophotrochozoa</taxon>
        <taxon>Mollusca</taxon>
        <taxon>Bivalvia</taxon>
        <taxon>Autobranchia</taxon>
        <taxon>Pteriomorphia</taxon>
        <taxon>Pterioida</taxon>
        <taxon>Pterioidea</taxon>
        <taxon>Pteriidae</taxon>
        <taxon>Pinctada</taxon>
    </lineage>
</organism>
<gene>
    <name evidence="9" type="ORF">FSP39_016755</name>
</gene>
<comment type="subcellular location">
    <subcellularLocation>
        <location evidence="1">Nucleus</location>
    </subcellularLocation>
</comment>